<keyword evidence="1" id="KW-1133">Transmembrane helix</keyword>
<dbReference type="Proteomes" id="UP000702544">
    <property type="component" value="Unassembled WGS sequence"/>
</dbReference>
<feature type="transmembrane region" description="Helical" evidence="1">
    <location>
        <begin position="42"/>
        <end position="61"/>
    </location>
</feature>
<comment type="caution">
    <text evidence="2">The sequence shown here is derived from an EMBL/GenBank/DDBJ whole genome shotgun (WGS) entry which is preliminary data.</text>
</comment>
<protein>
    <submittedName>
        <fullName evidence="2">Uncharacterized protein</fullName>
    </submittedName>
</protein>
<evidence type="ECO:0000313" key="3">
    <source>
        <dbReference type="Proteomes" id="UP000702544"/>
    </source>
</evidence>
<keyword evidence="1" id="KW-0472">Membrane</keyword>
<sequence length="145" mass="16358">MLDTTAGTPLRWPIMESVSETAVGPAESSSLDPRTRKYRQAAVVYFGYGAFYLSRIVAMGVRSDWNLHGYPRVAAWVLIPIGFLITVGFPFFIWRQVRWFTMALAIVVFIRAIYLFAQPNTGFFLGPFLVTAVAAWMLARAAWDL</sequence>
<accession>A0AAE4Z9H5</accession>
<evidence type="ECO:0000313" key="2">
    <source>
        <dbReference type="EMBL" id="NIR76269.1"/>
    </source>
</evidence>
<dbReference type="EMBL" id="JAACAK010000120">
    <property type="protein sequence ID" value="NIR76269.1"/>
    <property type="molecule type" value="Genomic_DNA"/>
</dbReference>
<keyword evidence="1" id="KW-0812">Transmembrane</keyword>
<evidence type="ECO:0000256" key="1">
    <source>
        <dbReference type="SAM" id="Phobius"/>
    </source>
</evidence>
<proteinExistence type="predicted"/>
<reference evidence="2 3" key="1">
    <citation type="submission" date="2020-01" db="EMBL/GenBank/DDBJ databases">
        <title>Genomes assembled from Gulf of Kutch pelagic sediment metagenomes.</title>
        <authorList>
            <person name="Chandrashekar M."/>
            <person name="Mahajan M.S."/>
            <person name="Dave K.J."/>
            <person name="Vatsa P."/>
            <person name="Nathani N.M."/>
        </authorList>
    </citation>
    <scope>NUCLEOTIDE SEQUENCE [LARGE SCALE GENOMIC DNA]</scope>
    <source>
        <strain evidence="2">KS3-K002</strain>
    </source>
</reference>
<name>A0AAE4Z9H5_9BACT</name>
<feature type="transmembrane region" description="Helical" evidence="1">
    <location>
        <begin position="123"/>
        <end position="143"/>
    </location>
</feature>
<feature type="transmembrane region" description="Helical" evidence="1">
    <location>
        <begin position="99"/>
        <end position="117"/>
    </location>
</feature>
<gene>
    <name evidence="2" type="ORF">GWO12_14340</name>
</gene>
<feature type="transmembrane region" description="Helical" evidence="1">
    <location>
        <begin position="73"/>
        <end position="92"/>
    </location>
</feature>
<dbReference type="AlphaFoldDB" id="A0AAE4Z9H5"/>
<organism evidence="2 3">
    <name type="scientific">Candidatus Kutchimonas denitrificans</name>
    <dbReference type="NCBI Taxonomy" id="3056748"/>
    <lineage>
        <taxon>Bacteria</taxon>
        <taxon>Pseudomonadati</taxon>
        <taxon>Gemmatimonadota</taxon>
        <taxon>Gemmatimonadia</taxon>
        <taxon>Candidatus Palauibacterales</taxon>
        <taxon>Candidatus Palauibacteraceae</taxon>
        <taxon>Candidatus Kutchimonas</taxon>
    </lineage>
</organism>